<accession>A0A224YB50</accession>
<reference evidence="2" key="1">
    <citation type="journal article" date="2017" name="Parasit. Vectors">
        <title>Sialotranscriptomics of Rhipicephalus zambeziensis reveals intricate expression profiles of secretory proteins and suggests tight temporal transcriptional regulation during blood-feeding.</title>
        <authorList>
            <person name="de Castro M.H."/>
            <person name="de Klerk D."/>
            <person name="Pienaar R."/>
            <person name="Rees D.J.G."/>
            <person name="Mans B.J."/>
        </authorList>
    </citation>
    <scope>NUCLEOTIDE SEQUENCE</scope>
    <source>
        <tissue evidence="2">Salivary glands</tissue>
    </source>
</reference>
<proteinExistence type="predicted"/>
<evidence type="ECO:0000313" key="2">
    <source>
        <dbReference type="EMBL" id="MAA12879.1"/>
    </source>
</evidence>
<feature type="region of interest" description="Disordered" evidence="1">
    <location>
        <begin position="47"/>
        <end position="68"/>
    </location>
</feature>
<evidence type="ECO:0000256" key="1">
    <source>
        <dbReference type="SAM" id="MobiDB-lite"/>
    </source>
</evidence>
<protein>
    <submittedName>
        <fullName evidence="2">Uncharacterized protein</fullName>
    </submittedName>
</protein>
<sequence length="123" mass="13830">MTCSFNIHTAVHASAQQQKMDMLKHPHRCAFKTLLHSVLLFHISQHEKKVTPSPTKGNHEGMRSSIGNAHQVSVYVHSAVEAKRRRRATTSATERQREPAATVVRLLRQLQRPGTDGATARFK</sequence>
<name>A0A224YB50_9ACAR</name>
<dbReference type="AlphaFoldDB" id="A0A224YB50"/>
<feature type="region of interest" description="Disordered" evidence="1">
    <location>
        <begin position="82"/>
        <end position="101"/>
    </location>
</feature>
<organism evidence="2">
    <name type="scientific">Rhipicephalus zambeziensis</name>
    <dbReference type="NCBI Taxonomy" id="60191"/>
    <lineage>
        <taxon>Eukaryota</taxon>
        <taxon>Metazoa</taxon>
        <taxon>Ecdysozoa</taxon>
        <taxon>Arthropoda</taxon>
        <taxon>Chelicerata</taxon>
        <taxon>Arachnida</taxon>
        <taxon>Acari</taxon>
        <taxon>Parasitiformes</taxon>
        <taxon>Ixodida</taxon>
        <taxon>Ixodoidea</taxon>
        <taxon>Ixodidae</taxon>
        <taxon>Rhipicephalinae</taxon>
        <taxon>Rhipicephalus</taxon>
        <taxon>Rhipicephalus</taxon>
    </lineage>
</organism>
<dbReference type="EMBL" id="GFPF01001733">
    <property type="protein sequence ID" value="MAA12879.1"/>
    <property type="molecule type" value="Transcribed_RNA"/>
</dbReference>